<dbReference type="PANTHER" id="PTHR42850">
    <property type="entry name" value="METALLOPHOSPHOESTERASE"/>
    <property type="match status" value="1"/>
</dbReference>
<dbReference type="EMBL" id="PVXP01000013">
    <property type="protein sequence ID" value="PRR85683.1"/>
    <property type="molecule type" value="Genomic_DNA"/>
</dbReference>
<evidence type="ECO:0000313" key="4">
    <source>
        <dbReference type="EMBL" id="PRR85683.1"/>
    </source>
</evidence>
<protein>
    <recommendedName>
        <fullName evidence="2">Phosphoesterase</fullName>
        <ecNumber evidence="2">3.1.4.-</ecNumber>
    </recommendedName>
</protein>
<dbReference type="Pfam" id="PF12850">
    <property type="entry name" value="Metallophos_2"/>
    <property type="match status" value="1"/>
</dbReference>
<dbReference type="SUPFAM" id="SSF56300">
    <property type="entry name" value="Metallo-dependent phosphatases"/>
    <property type="match status" value="1"/>
</dbReference>
<evidence type="ECO:0000313" key="5">
    <source>
        <dbReference type="Proteomes" id="UP000237798"/>
    </source>
</evidence>
<dbReference type="RefSeq" id="WP_106008795.1">
    <property type="nucleotide sequence ID" value="NZ_PVXP01000013.1"/>
</dbReference>
<gene>
    <name evidence="4" type="ORF">CLLU_13090</name>
</gene>
<feature type="domain" description="Calcineurin-like phosphoesterase" evidence="3">
    <location>
        <begin position="1"/>
        <end position="192"/>
    </location>
</feature>
<organism evidence="4 5">
    <name type="scientific">Clostridium luticellarii</name>
    <dbReference type="NCBI Taxonomy" id="1691940"/>
    <lineage>
        <taxon>Bacteria</taxon>
        <taxon>Bacillati</taxon>
        <taxon>Bacillota</taxon>
        <taxon>Clostridia</taxon>
        <taxon>Eubacteriales</taxon>
        <taxon>Clostridiaceae</taxon>
        <taxon>Clostridium</taxon>
    </lineage>
</organism>
<evidence type="ECO:0000256" key="2">
    <source>
        <dbReference type="RuleBase" id="RU362039"/>
    </source>
</evidence>
<dbReference type="GO" id="GO:0005737">
    <property type="term" value="C:cytoplasm"/>
    <property type="evidence" value="ECO:0007669"/>
    <property type="project" value="TreeGrafter"/>
</dbReference>
<dbReference type="EC" id="3.1.4.-" evidence="2"/>
<accession>A0A2T0BP94</accession>
<dbReference type="Proteomes" id="UP000237798">
    <property type="component" value="Unassembled WGS sequence"/>
</dbReference>
<dbReference type="InterPro" id="IPR000979">
    <property type="entry name" value="Phosphodiesterase_MJ0936/Vps29"/>
</dbReference>
<dbReference type="InterPro" id="IPR024654">
    <property type="entry name" value="Calcineurin-like_PHP_lpxH"/>
</dbReference>
<dbReference type="Gene3D" id="3.60.21.10">
    <property type="match status" value="1"/>
</dbReference>
<dbReference type="NCBIfam" id="TIGR00040">
    <property type="entry name" value="yfcE"/>
    <property type="match status" value="1"/>
</dbReference>
<sequence>MRIAVISDIHGNLEALKEAFSNIEKRKVDTVVCLGDLVGYGPYPNEVVEFIKEKHILNILGNYDAAVLEKKFNYIRDNKINKFSMPWAADELKEENKSYLKALPEKISLEFSHKKICFVHGSTRSINEYLKEGSREAREVMESFTGDVLVCAHTHIPYENNYGSKILINDGSIGKPKIGRPNGTYVIMDVRDGNVYAELVEFTYDYEKTISAMEKKGIIKACIDNIRTGKEYV</sequence>
<evidence type="ECO:0000256" key="1">
    <source>
        <dbReference type="ARBA" id="ARBA00008950"/>
    </source>
</evidence>
<dbReference type="InterPro" id="IPR050126">
    <property type="entry name" value="Ap4A_hydrolase"/>
</dbReference>
<dbReference type="OrthoDB" id="9800565at2"/>
<name>A0A2T0BP94_9CLOT</name>
<dbReference type="PANTHER" id="PTHR42850:SF2">
    <property type="entry name" value="BLL5683 PROTEIN"/>
    <property type="match status" value="1"/>
</dbReference>
<evidence type="ECO:0000259" key="3">
    <source>
        <dbReference type="Pfam" id="PF12850"/>
    </source>
</evidence>
<comment type="caution">
    <text evidence="4">The sequence shown here is derived from an EMBL/GenBank/DDBJ whole genome shotgun (WGS) entry which is preliminary data.</text>
</comment>
<dbReference type="GO" id="GO:0016791">
    <property type="term" value="F:phosphatase activity"/>
    <property type="evidence" value="ECO:0007669"/>
    <property type="project" value="TreeGrafter"/>
</dbReference>
<dbReference type="GO" id="GO:0046872">
    <property type="term" value="F:metal ion binding"/>
    <property type="evidence" value="ECO:0007669"/>
    <property type="project" value="UniProtKB-KW"/>
</dbReference>
<dbReference type="InterPro" id="IPR011152">
    <property type="entry name" value="Pesterase_MJ0912"/>
</dbReference>
<reference evidence="4 5" key="1">
    <citation type="submission" date="2018-03" db="EMBL/GenBank/DDBJ databases">
        <title>Genome sequence of Clostridium luticellarii DSM 29923.</title>
        <authorList>
            <person name="Poehlein A."/>
            <person name="Daniel R."/>
        </authorList>
    </citation>
    <scope>NUCLEOTIDE SEQUENCE [LARGE SCALE GENOMIC DNA]</scope>
    <source>
        <strain evidence="4 5">DSM 29923</strain>
    </source>
</reference>
<proteinExistence type="inferred from homology"/>
<keyword evidence="2" id="KW-0479">Metal-binding</keyword>
<dbReference type="AlphaFoldDB" id="A0A2T0BP94"/>
<keyword evidence="5" id="KW-1185">Reference proteome</keyword>
<comment type="similarity">
    <text evidence="1 2">Belongs to the metallophosphoesterase superfamily. YfcE family.</text>
</comment>
<dbReference type="PIRSF" id="PIRSF000883">
    <property type="entry name" value="Pesterase_MJ0912"/>
    <property type="match status" value="1"/>
</dbReference>
<dbReference type="InterPro" id="IPR029052">
    <property type="entry name" value="Metallo-depent_PP-like"/>
</dbReference>
<comment type="cofactor">
    <cofactor evidence="2">
        <name>a divalent metal cation</name>
        <dbReference type="ChEBI" id="CHEBI:60240"/>
    </cofactor>
</comment>